<gene>
    <name evidence="1" type="ORF">QBC32DRAFT_158651</name>
</gene>
<organism evidence="1 2">
    <name type="scientific">Pseudoneurospora amorphoporcata</name>
    <dbReference type="NCBI Taxonomy" id="241081"/>
    <lineage>
        <taxon>Eukaryota</taxon>
        <taxon>Fungi</taxon>
        <taxon>Dikarya</taxon>
        <taxon>Ascomycota</taxon>
        <taxon>Pezizomycotina</taxon>
        <taxon>Sordariomycetes</taxon>
        <taxon>Sordariomycetidae</taxon>
        <taxon>Sordariales</taxon>
        <taxon>Sordariaceae</taxon>
        <taxon>Pseudoneurospora</taxon>
    </lineage>
</organism>
<dbReference type="AlphaFoldDB" id="A0AAN6S9Y7"/>
<evidence type="ECO:0000313" key="1">
    <source>
        <dbReference type="EMBL" id="KAK3946502.1"/>
    </source>
</evidence>
<name>A0AAN6S9Y7_9PEZI</name>
<reference evidence="1" key="1">
    <citation type="journal article" date="2023" name="Mol. Phylogenet. Evol.">
        <title>Genome-scale phylogeny and comparative genomics of the fungal order Sordariales.</title>
        <authorList>
            <person name="Hensen N."/>
            <person name="Bonometti L."/>
            <person name="Westerberg I."/>
            <person name="Brannstrom I.O."/>
            <person name="Guillou S."/>
            <person name="Cros-Aarteil S."/>
            <person name="Calhoun S."/>
            <person name="Haridas S."/>
            <person name="Kuo A."/>
            <person name="Mondo S."/>
            <person name="Pangilinan J."/>
            <person name="Riley R."/>
            <person name="LaButti K."/>
            <person name="Andreopoulos B."/>
            <person name="Lipzen A."/>
            <person name="Chen C."/>
            <person name="Yan M."/>
            <person name="Daum C."/>
            <person name="Ng V."/>
            <person name="Clum A."/>
            <person name="Steindorff A."/>
            <person name="Ohm R.A."/>
            <person name="Martin F."/>
            <person name="Silar P."/>
            <person name="Natvig D.O."/>
            <person name="Lalanne C."/>
            <person name="Gautier V."/>
            <person name="Ament-Velasquez S.L."/>
            <person name="Kruys A."/>
            <person name="Hutchinson M.I."/>
            <person name="Powell A.J."/>
            <person name="Barry K."/>
            <person name="Miller A.N."/>
            <person name="Grigoriev I.V."/>
            <person name="Debuchy R."/>
            <person name="Gladieux P."/>
            <person name="Hiltunen Thoren M."/>
            <person name="Johannesson H."/>
        </authorList>
    </citation>
    <scope>NUCLEOTIDE SEQUENCE</scope>
    <source>
        <strain evidence="1">CBS 626.80</strain>
    </source>
</reference>
<protein>
    <submittedName>
        <fullName evidence="1">Uncharacterized protein</fullName>
    </submittedName>
</protein>
<reference evidence="1" key="2">
    <citation type="submission" date="2023-06" db="EMBL/GenBank/DDBJ databases">
        <authorList>
            <consortium name="Lawrence Berkeley National Laboratory"/>
            <person name="Mondo S.J."/>
            <person name="Hensen N."/>
            <person name="Bonometti L."/>
            <person name="Westerberg I."/>
            <person name="Brannstrom I.O."/>
            <person name="Guillou S."/>
            <person name="Cros-Aarteil S."/>
            <person name="Calhoun S."/>
            <person name="Haridas S."/>
            <person name="Kuo A."/>
            <person name="Pangilinan J."/>
            <person name="Riley R."/>
            <person name="Labutti K."/>
            <person name="Andreopoulos B."/>
            <person name="Lipzen A."/>
            <person name="Chen C."/>
            <person name="Yanf M."/>
            <person name="Daum C."/>
            <person name="Ng V."/>
            <person name="Clum A."/>
            <person name="Steindorff A."/>
            <person name="Ohm R."/>
            <person name="Martin F."/>
            <person name="Silar P."/>
            <person name="Natvig D."/>
            <person name="Lalanne C."/>
            <person name="Gautier V."/>
            <person name="Ament-Velasquez S.L."/>
            <person name="Kruys A."/>
            <person name="Hutchinson M.I."/>
            <person name="Powell A.J."/>
            <person name="Barry K."/>
            <person name="Miller A.N."/>
            <person name="Grigoriev I.V."/>
            <person name="Debuchy R."/>
            <person name="Gladieux P."/>
            <person name="Thoren M.H."/>
            <person name="Johannesson H."/>
        </authorList>
    </citation>
    <scope>NUCLEOTIDE SEQUENCE</scope>
    <source>
        <strain evidence="1">CBS 626.80</strain>
    </source>
</reference>
<dbReference type="Proteomes" id="UP001303222">
    <property type="component" value="Unassembled WGS sequence"/>
</dbReference>
<evidence type="ECO:0000313" key="2">
    <source>
        <dbReference type="Proteomes" id="UP001303222"/>
    </source>
</evidence>
<sequence>MKDFIEDKYDIDEKPTYIRLRRYVLKAWEELPESFLTELLASMTAWHLAVIDANGMHTKYQHLV</sequence>
<comment type="caution">
    <text evidence="1">The sequence shown here is derived from an EMBL/GenBank/DDBJ whole genome shotgun (WGS) entry which is preliminary data.</text>
</comment>
<accession>A0AAN6S9Y7</accession>
<dbReference type="EMBL" id="MU859874">
    <property type="protein sequence ID" value="KAK3946502.1"/>
    <property type="molecule type" value="Genomic_DNA"/>
</dbReference>
<keyword evidence="2" id="KW-1185">Reference proteome</keyword>
<proteinExistence type="predicted"/>